<proteinExistence type="evidence at transcript level"/>
<reference evidence="3" key="5">
    <citation type="submission" date="2025-05" db="UniProtKB">
        <authorList>
            <consortium name="Ensembl"/>
        </authorList>
    </citation>
    <scope>IDENTIFICATION</scope>
</reference>
<evidence type="ECO:0000313" key="2">
    <source>
        <dbReference type="EMBL" id="BAF76320.1"/>
    </source>
</evidence>
<reference evidence="3" key="4">
    <citation type="journal article" date="2008" name="Genome Biol.">
        <title>Improved genome assembly and evidence-based global gene model set for the chordate Ciona intestinalis: new insight into intron and operon populations.</title>
        <authorList>
            <person name="Satou Y."/>
            <person name="Mineta K."/>
            <person name="Ogasawara M."/>
            <person name="Sasakura Y."/>
            <person name="Shoguchi E."/>
            <person name="Ueno K."/>
            <person name="Yamada L."/>
            <person name="Matsumoto J."/>
            <person name="Wasserscheid J."/>
            <person name="Dewar K."/>
            <person name="Wiley G.B."/>
            <person name="Macmil S.L."/>
            <person name="Roe B.A."/>
            <person name="Zeller R.W."/>
            <person name="Hastings K.E."/>
            <person name="Lemaire P."/>
            <person name="Lindquist E."/>
            <person name="Endo T."/>
            <person name="Hotta K."/>
            <person name="Inaba K."/>
        </authorList>
    </citation>
    <scope>NUCLEOTIDE SEQUENCE [LARGE SCALE GENOMIC DNA]</scope>
    <source>
        <strain evidence="3">wild type</strain>
    </source>
</reference>
<dbReference type="InterPro" id="IPR021544">
    <property type="entry name" value="Vanabin-2"/>
</dbReference>
<evidence type="ECO:0000313" key="4">
    <source>
        <dbReference type="Proteomes" id="UP000008144"/>
    </source>
</evidence>
<dbReference type="Pfam" id="PF11437">
    <property type="entry name" value="Vanabin-2"/>
    <property type="match status" value="1"/>
</dbReference>
<keyword evidence="1" id="KW-0732">Signal</keyword>
<feature type="signal peptide" evidence="1">
    <location>
        <begin position="1"/>
        <end position="20"/>
    </location>
</feature>
<dbReference type="SUPFAM" id="SSF144129">
    <property type="entry name" value="Vanabin-like"/>
    <property type="match status" value="1"/>
</dbReference>
<sequence length="130" mass="14057">MKVAFGLILLLVSLMVVADAHGKGKNKNKKLGGCGAECQTECGAIITCKKQCKVTCAGAAAKRPCIRNCKLNTCMQNTECETCKTACFGRMVQCRTANCAEECPLTLRKPKKNKRCKTCLVANCRSSETE</sequence>
<gene>
    <name evidence="2" type="primary">CiVanabin5</name>
    <name evidence="3" type="synonym">vanabin5</name>
</gene>
<dbReference type="Gene3D" id="1.10.246.100">
    <property type="entry name" value="Vanadium-binding protein 2"/>
    <property type="match status" value="1"/>
</dbReference>
<dbReference type="KEGG" id="cin:100169903"/>
<dbReference type="CTD" id="100169903"/>
<dbReference type="RefSeq" id="NP_001122356.1">
    <property type="nucleotide sequence ID" value="NM_001128884.1"/>
</dbReference>
<accession>A7VMV0</accession>
<organism evidence="2">
    <name type="scientific">Ciona intestinalis</name>
    <name type="common">Transparent sea squirt</name>
    <name type="synonym">Ascidia intestinalis</name>
    <dbReference type="NCBI Taxonomy" id="7719"/>
    <lineage>
        <taxon>Eukaryota</taxon>
        <taxon>Metazoa</taxon>
        <taxon>Chordata</taxon>
        <taxon>Tunicata</taxon>
        <taxon>Ascidiacea</taxon>
        <taxon>Phlebobranchia</taxon>
        <taxon>Cionidae</taxon>
        <taxon>Ciona</taxon>
    </lineage>
</organism>
<dbReference type="EMBL" id="EAAA01001622">
    <property type="status" value="NOT_ANNOTATED_CDS"/>
    <property type="molecule type" value="Genomic_DNA"/>
</dbReference>
<dbReference type="Ensembl" id="ENSCINT00000022585.2">
    <property type="protein sequence ID" value="ENSCINP00000022339.2"/>
    <property type="gene ID" value="ENSCING00000021525.1"/>
</dbReference>
<dbReference type="AlphaFoldDB" id="A7VMV0"/>
<dbReference type="InterPro" id="IPR037242">
    <property type="entry name" value="Vanabin-2_sf"/>
</dbReference>
<accession>A0A1W2VRE1</accession>
<name>A7VMV0_CIOIN</name>
<dbReference type="Proteomes" id="UP000008144">
    <property type="component" value="Chromosome 3"/>
</dbReference>
<reference evidence="2" key="2">
    <citation type="journal article" date="2003" name="Biochim. Biophys. Acta">
        <title>Novel vanadium-binding proteins (vanabins) identified in cDNA libraries and the genome of the ascidian Ciona intestinalis.</title>
        <authorList>
            <person name="Trivedi S."/>
            <person name="Ueki T."/>
            <person name="Yamaguchi N."/>
            <person name="Michibata H."/>
        </authorList>
    </citation>
    <scope>NUCLEOTIDE SEQUENCE</scope>
</reference>
<dbReference type="GeneID" id="100169903"/>
<evidence type="ECO:0000256" key="1">
    <source>
        <dbReference type="SAM" id="SignalP"/>
    </source>
</evidence>
<protein>
    <submittedName>
        <fullName evidence="2 3">Vanadium-binding protein 5</fullName>
    </submittedName>
</protein>
<dbReference type="EMBL" id="AB359469">
    <property type="protein sequence ID" value="BAF76320.1"/>
    <property type="molecule type" value="mRNA"/>
</dbReference>
<evidence type="ECO:0000313" key="3">
    <source>
        <dbReference type="Ensembl" id="ENSCINP00000022339.2"/>
    </source>
</evidence>
<dbReference type="SMR" id="A7VMV0"/>
<reference evidence="2" key="3">
    <citation type="submission" date="2007-08" db="EMBL/GenBank/DDBJ databases">
        <authorList>
            <person name="Ueki T."/>
        </authorList>
    </citation>
    <scope>NUCLEOTIDE SEQUENCE</scope>
</reference>
<keyword evidence="4" id="KW-1185">Reference proteome</keyword>
<dbReference type="HOGENOM" id="CLU_1776800_0_0_1"/>
<feature type="chain" id="PRO_5010392951" evidence="1">
    <location>
        <begin position="21"/>
        <end position="130"/>
    </location>
</feature>
<reference evidence="4" key="1">
    <citation type="journal article" date="2002" name="Science">
        <title>The draft genome of Ciona intestinalis: insights into chordate and vertebrate origins.</title>
        <authorList>
            <person name="Dehal P."/>
            <person name="Satou Y."/>
            <person name="Campbell R.K."/>
            <person name="Chapman J."/>
            <person name="Degnan B."/>
            <person name="De Tomaso A."/>
            <person name="Davidson B."/>
            <person name="Di Gregorio A."/>
            <person name="Gelpke M."/>
            <person name="Goodstein D.M."/>
            <person name="Harafuji N."/>
            <person name="Hastings K.E."/>
            <person name="Ho I."/>
            <person name="Hotta K."/>
            <person name="Huang W."/>
            <person name="Kawashima T."/>
            <person name="Lemaire P."/>
            <person name="Martinez D."/>
            <person name="Meinertzhagen I.A."/>
            <person name="Necula S."/>
            <person name="Nonaka M."/>
            <person name="Putnam N."/>
            <person name="Rash S."/>
            <person name="Saiga H."/>
            <person name="Satake M."/>
            <person name="Terry A."/>
            <person name="Yamada L."/>
            <person name="Wang H.G."/>
            <person name="Awazu S."/>
            <person name="Azumi K."/>
            <person name="Boore J."/>
            <person name="Branno M."/>
            <person name="Chin-Bow S."/>
            <person name="DeSantis R."/>
            <person name="Doyle S."/>
            <person name="Francino P."/>
            <person name="Keys D.N."/>
            <person name="Haga S."/>
            <person name="Hayashi H."/>
            <person name="Hino K."/>
            <person name="Imai K.S."/>
            <person name="Inaba K."/>
            <person name="Kano S."/>
            <person name="Kobayashi K."/>
            <person name="Kobayashi M."/>
            <person name="Lee B.I."/>
            <person name="Makabe K.W."/>
            <person name="Manohar C."/>
            <person name="Matassi G."/>
            <person name="Medina M."/>
            <person name="Mochizuki Y."/>
            <person name="Mount S."/>
            <person name="Morishita T."/>
            <person name="Miura S."/>
            <person name="Nakayama A."/>
            <person name="Nishizaka S."/>
            <person name="Nomoto H."/>
            <person name="Ohta F."/>
            <person name="Oishi K."/>
            <person name="Rigoutsos I."/>
            <person name="Sano M."/>
            <person name="Sasaki A."/>
            <person name="Sasakura Y."/>
            <person name="Shoguchi E."/>
            <person name="Shin-i T."/>
            <person name="Spagnuolo A."/>
            <person name="Stainier D."/>
            <person name="Suzuki M.M."/>
            <person name="Tassy O."/>
            <person name="Takatori N."/>
            <person name="Tokuoka M."/>
            <person name="Yagi K."/>
            <person name="Yoshizaki F."/>
            <person name="Wada S."/>
            <person name="Zhang C."/>
            <person name="Hyatt P.D."/>
            <person name="Larimer F."/>
            <person name="Detter C."/>
            <person name="Doggett N."/>
            <person name="Glavina T."/>
            <person name="Hawkins T."/>
            <person name="Richardson P."/>
            <person name="Lucas S."/>
            <person name="Kohara Y."/>
            <person name="Levine M."/>
            <person name="Satoh N."/>
            <person name="Rokhsar D.S."/>
        </authorList>
    </citation>
    <scope>NUCLEOTIDE SEQUENCE [LARGE SCALE GENOMIC DNA]</scope>
</reference>